<evidence type="ECO:0000313" key="1">
    <source>
        <dbReference type="EMBL" id="GAA4434631.1"/>
    </source>
</evidence>
<organism evidence="1 2">
    <name type="scientific">Ravibacter arvi</name>
    <dbReference type="NCBI Taxonomy" id="2051041"/>
    <lineage>
        <taxon>Bacteria</taxon>
        <taxon>Pseudomonadati</taxon>
        <taxon>Bacteroidota</taxon>
        <taxon>Cytophagia</taxon>
        <taxon>Cytophagales</taxon>
        <taxon>Spirosomataceae</taxon>
        <taxon>Ravibacter</taxon>
    </lineage>
</organism>
<dbReference type="InterPro" id="IPR016024">
    <property type="entry name" value="ARM-type_fold"/>
</dbReference>
<sequence length="251" mass="27833">MEQEIKVLLDRFYEGQTTLEEEKKLQLFFAAPLLSEEMAFEKAYFSQILQARKESLSTKVAAASVAQLETTTPKIRRLYWPLQVAASVIMLIAGYWMGRQNGVTHSAAGEAYVAPRAGNLLSLDYQNSSSASDRILVLNQLSDSGPGDDLTLQQVINTLHFDPNVNVRMAALNTLQPVAKKRVAADALIRALSIEKDPIIQVSLIETISRLKDKRAVESLRKLSEDSNNLELVREMARQAASVIDAGQLFV</sequence>
<dbReference type="Pfam" id="PF13646">
    <property type="entry name" value="HEAT_2"/>
    <property type="match status" value="1"/>
</dbReference>
<evidence type="ECO:0000313" key="2">
    <source>
        <dbReference type="Proteomes" id="UP001501508"/>
    </source>
</evidence>
<name>A0ABP8LTS0_9BACT</name>
<dbReference type="SUPFAM" id="SSF48371">
    <property type="entry name" value="ARM repeat"/>
    <property type="match status" value="1"/>
</dbReference>
<comment type="caution">
    <text evidence="1">The sequence shown here is derived from an EMBL/GenBank/DDBJ whole genome shotgun (WGS) entry which is preliminary data.</text>
</comment>
<dbReference type="RefSeq" id="WP_345026965.1">
    <property type="nucleotide sequence ID" value="NZ_BAABEY010000011.1"/>
</dbReference>
<dbReference type="EMBL" id="BAABEY010000011">
    <property type="protein sequence ID" value="GAA4434631.1"/>
    <property type="molecule type" value="Genomic_DNA"/>
</dbReference>
<accession>A0ABP8LTS0</accession>
<protein>
    <recommendedName>
        <fullName evidence="3">HEAT repeat domain-containing protein</fullName>
    </recommendedName>
</protein>
<dbReference type="Proteomes" id="UP001501508">
    <property type="component" value="Unassembled WGS sequence"/>
</dbReference>
<gene>
    <name evidence="1" type="ORF">GCM10023091_09880</name>
</gene>
<keyword evidence="2" id="KW-1185">Reference proteome</keyword>
<dbReference type="Gene3D" id="1.25.10.10">
    <property type="entry name" value="Leucine-rich Repeat Variant"/>
    <property type="match status" value="1"/>
</dbReference>
<proteinExistence type="predicted"/>
<reference evidence="2" key="1">
    <citation type="journal article" date="2019" name="Int. J. Syst. Evol. Microbiol.">
        <title>The Global Catalogue of Microorganisms (GCM) 10K type strain sequencing project: providing services to taxonomists for standard genome sequencing and annotation.</title>
        <authorList>
            <consortium name="The Broad Institute Genomics Platform"/>
            <consortium name="The Broad Institute Genome Sequencing Center for Infectious Disease"/>
            <person name="Wu L."/>
            <person name="Ma J."/>
        </authorList>
    </citation>
    <scope>NUCLEOTIDE SEQUENCE [LARGE SCALE GENOMIC DNA]</scope>
    <source>
        <strain evidence="2">JCM 31920</strain>
    </source>
</reference>
<dbReference type="InterPro" id="IPR011989">
    <property type="entry name" value="ARM-like"/>
</dbReference>
<evidence type="ECO:0008006" key="3">
    <source>
        <dbReference type="Google" id="ProtNLM"/>
    </source>
</evidence>